<dbReference type="Proteomes" id="UP001589693">
    <property type="component" value="Unassembled WGS sequence"/>
</dbReference>
<protein>
    <submittedName>
        <fullName evidence="1">DUF6218 family protein</fullName>
    </submittedName>
</protein>
<dbReference type="EMBL" id="JBHLZU010000019">
    <property type="protein sequence ID" value="MFB9906898.1"/>
    <property type="molecule type" value="Genomic_DNA"/>
</dbReference>
<organism evidence="1 2">
    <name type="scientific">Allokutzneria oryzae</name>
    <dbReference type="NCBI Taxonomy" id="1378989"/>
    <lineage>
        <taxon>Bacteria</taxon>
        <taxon>Bacillati</taxon>
        <taxon>Actinomycetota</taxon>
        <taxon>Actinomycetes</taxon>
        <taxon>Pseudonocardiales</taxon>
        <taxon>Pseudonocardiaceae</taxon>
        <taxon>Allokutzneria</taxon>
    </lineage>
</organism>
<gene>
    <name evidence="1" type="ORF">ACFFQA_23430</name>
</gene>
<keyword evidence="2" id="KW-1185">Reference proteome</keyword>
<dbReference type="RefSeq" id="WP_377856063.1">
    <property type="nucleotide sequence ID" value="NZ_JBHLZU010000019.1"/>
</dbReference>
<comment type="caution">
    <text evidence="1">The sequence shown here is derived from an EMBL/GenBank/DDBJ whole genome shotgun (WGS) entry which is preliminary data.</text>
</comment>
<sequence>MIGHVVLGLGAGHDGNDSVAVWHVSPAGVYTGAWLLSPGSAWHLPGLCAGRSVAAWDPAQTVELLHERIGFELPAWDATSVAIPSALTEVRQVRRSYESHVDSLTWTTTIPEPLPEDPGVFRRTVGLVRRDDACASAKDALATARMLAWTITAWRDTTSMWGERESLRRAFPEPTALPPDWERRVTRAQE</sequence>
<evidence type="ECO:0000313" key="2">
    <source>
        <dbReference type="Proteomes" id="UP001589693"/>
    </source>
</evidence>
<reference evidence="1 2" key="1">
    <citation type="submission" date="2024-09" db="EMBL/GenBank/DDBJ databases">
        <authorList>
            <person name="Sun Q."/>
            <person name="Mori K."/>
        </authorList>
    </citation>
    <scope>NUCLEOTIDE SEQUENCE [LARGE SCALE GENOMIC DNA]</scope>
    <source>
        <strain evidence="1 2">TBRC 7907</strain>
    </source>
</reference>
<dbReference type="InterPro" id="IPR046190">
    <property type="entry name" value="DUF6218"/>
</dbReference>
<proteinExistence type="predicted"/>
<name>A0ABV6A380_9PSEU</name>
<accession>A0ABV6A380</accession>
<dbReference type="Pfam" id="PF19726">
    <property type="entry name" value="DUF6218"/>
    <property type="match status" value="1"/>
</dbReference>
<evidence type="ECO:0000313" key="1">
    <source>
        <dbReference type="EMBL" id="MFB9906898.1"/>
    </source>
</evidence>